<dbReference type="SUPFAM" id="SSF53244">
    <property type="entry name" value="MurD-like peptide ligases, peptide-binding domain"/>
    <property type="match status" value="1"/>
</dbReference>
<evidence type="ECO:0000256" key="9">
    <source>
        <dbReference type="ARBA" id="ARBA00022984"/>
    </source>
</evidence>
<dbReference type="HAMAP" id="MF_00208">
    <property type="entry name" value="MurE"/>
    <property type="match status" value="1"/>
</dbReference>
<accession>A0A934J7Q1</accession>
<feature type="binding site" evidence="19">
    <location>
        <position position="468"/>
    </location>
    <ligand>
        <name>meso-2,6-diaminopimelate</name>
        <dbReference type="ChEBI" id="CHEBI:57791"/>
    </ligand>
</feature>
<dbReference type="GO" id="GO:0008765">
    <property type="term" value="F:UDP-N-acetylmuramoylalanyl-D-glutamate-2,6-diaminopimelate ligase activity"/>
    <property type="evidence" value="ECO:0007669"/>
    <property type="project" value="UniProtKB-UniRule"/>
</dbReference>
<dbReference type="Pfam" id="PF01225">
    <property type="entry name" value="Mur_ligase"/>
    <property type="match status" value="1"/>
</dbReference>
<sequence length="495" mass="53455">MRLDELSEHFLTSQLIGDGALIINGIETDSRKAGPGNLFICLPGHTVDGHDYAGDAIAKGAAALVVERLLPLEVPQLLVKDSRQAMAVLSNAFFGTPSRRLKLIGVTGTNGKTTTTYLIERILNDAGSKPGVIGTIEMRYAGQVFPMSGTTPEALDLQRSLNHMAEAGTDYCVMEVSSHALEQGRVKGCHYRTAIFTNLTQDHLDYHGSMDQYAAAKGLLFSRLGNEYAQAESERSYAVFNADDPASRQLSGLTSAEVITYGIDSEADVRASQIRITAKGTSFIVHTFKGEAEITMQMVGKFNIYNALAAITAGLIEGIPLGQLKRSLESVSGVPGRVEAVDGGQPFAVIVDYAHTPDGLDNVLRAVKEFAPGQIVCVFGCGGDRDRTKRPLMGKIAARYADYTIVTSDNPRAEEPSGILREIEQGLIEDGISTERYTLIEDRKQAIQKAVEMASPDDVVLIAGKGHETYQIIGEQTVDFDDRLIAKEAIRSLGL</sequence>
<evidence type="ECO:0000256" key="19">
    <source>
        <dbReference type="HAMAP-Rule" id="MF_00208"/>
    </source>
</evidence>
<dbReference type="Pfam" id="PF08245">
    <property type="entry name" value="Mur_ligase_M"/>
    <property type="match status" value="1"/>
</dbReference>
<dbReference type="GO" id="GO:0071555">
    <property type="term" value="P:cell wall organization"/>
    <property type="evidence" value="ECO:0007669"/>
    <property type="project" value="UniProtKB-KW"/>
</dbReference>
<evidence type="ECO:0000256" key="17">
    <source>
        <dbReference type="ARBA" id="ARBA00076158"/>
    </source>
</evidence>
<dbReference type="NCBIfam" id="TIGR01085">
    <property type="entry name" value="murE"/>
    <property type="match status" value="1"/>
</dbReference>
<evidence type="ECO:0000256" key="16">
    <source>
        <dbReference type="ARBA" id="ARBA00075482"/>
    </source>
</evidence>
<dbReference type="GO" id="GO:0005524">
    <property type="term" value="F:ATP binding"/>
    <property type="evidence" value="ECO:0007669"/>
    <property type="project" value="UniProtKB-UniRule"/>
</dbReference>
<feature type="binding site" evidence="19">
    <location>
        <position position="177"/>
    </location>
    <ligand>
        <name>UDP-N-acetyl-alpha-D-muramoyl-L-alanyl-D-glutamate</name>
        <dbReference type="ChEBI" id="CHEBI:83900"/>
    </ligand>
</feature>
<dbReference type="Gene3D" id="3.40.1190.10">
    <property type="entry name" value="Mur-like, catalytic domain"/>
    <property type="match status" value="1"/>
</dbReference>
<comment type="catalytic activity">
    <reaction evidence="12 19">
        <text>UDP-N-acetyl-alpha-D-muramoyl-L-alanyl-D-glutamate + meso-2,6-diaminopimelate + ATP = UDP-N-acetyl-alpha-D-muramoyl-L-alanyl-gamma-D-glutamyl-meso-2,6-diaminopimelate + ADP + phosphate + H(+)</text>
        <dbReference type="Rhea" id="RHEA:23676"/>
        <dbReference type="ChEBI" id="CHEBI:15378"/>
        <dbReference type="ChEBI" id="CHEBI:30616"/>
        <dbReference type="ChEBI" id="CHEBI:43474"/>
        <dbReference type="ChEBI" id="CHEBI:57791"/>
        <dbReference type="ChEBI" id="CHEBI:83900"/>
        <dbReference type="ChEBI" id="CHEBI:83905"/>
        <dbReference type="ChEBI" id="CHEBI:456216"/>
        <dbReference type="EC" id="6.3.2.13"/>
    </reaction>
</comment>
<feature type="domain" description="Mur ligase C-terminal" evidence="22">
    <location>
        <begin position="336"/>
        <end position="466"/>
    </location>
</feature>
<feature type="binding site" evidence="19">
    <location>
        <position position="385"/>
    </location>
    <ligand>
        <name>meso-2,6-diaminopimelate</name>
        <dbReference type="ChEBI" id="CHEBI:57791"/>
    </ligand>
</feature>
<reference evidence="24" key="1">
    <citation type="submission" date="2020-12" db="EMBL/GenBank/DDBJ databases">
        <authorList>
            <person name="Huq M.A."/>
        </authorList>
    </citation>
    <scope>NUCLEOTIDE SEQUENCE</scope>
    <source>
        <strain evidence="24">MAHUQ-46</strain>
    </source>
</reference>
<dbReference type="InterPro" id="IPR035911">
    <property type="entry name" value="MurE/MurF_N"/>
</dbReference>
<keyword evidence="9 19" id="KW-0573">Peptidoglycan synthesis</keyword>
<evidence type="ECO:0000256" key="6">
    <source>
        <dbReference type="ARBA" id="ARBA00022741"/>
    </source>
</evidence>
<feature type="short sequence motif" description="Meso-diaminopimelate recognition motif" evidence="19">
    <location>
        <begin position="409"/>
        <end position="412"/>
    </location>
</feature>
<comment type="cofactor">
    <cofactor evidence="19">
        <name>Mg(2+)</name>
        <dbReference type="ChEBI" id="CHEBI:18420"/>
    </cofactor>
</comment>
<dbReference type="InterPro" id="IPR005761">
    <property type="entry name" value="UDP-N-AcMur-Glu-dNH2Pim_ligase"/>
</dbReference>
<evidence type="ECO:0000256" key="4">
    <source>
        <dbReference type="ARBA" id="ARBA00022598"/>
    </source>
</evidence>
<keyword evidence="6 19" id="KW-0547">Nucleotide-binding</keyword>
<proteinExistence type="inferred from homology"/>
<evidence type="ECO:0000256" key="2">
    <source>
        <dbReference type="ARBA" id="ARBA00005898"/>
    </source>
</evidence>
<feature type="binding site" evidence="19">
    <location>
        <begin position="108"/>
        <end position="114"/>
    </location>
    <ligand>
        <name>ATP</name>
        <dbReference type="ChEBI" id="CHEBI:30616"/>
    </ligand>
</feature>
<evidence type="ECO:0000259" key="23">
    <source>
        <dbReference type="Pfam" id="PF08245"/>
    </source>
</evidence>
<protein>
    <recommendedName>
        <fullName evidence="15 19">UDP-N-acetylmuramoyl-L-alanyl-D-glutamate--2,6-diaminopimelate ligase</fullName>
        <ecNumber evidence="14 19">6.3.2.13</ecNumber>
    </recommendedName>
    <alternativeName>
        <fullName evidence="16 19">Meso-A2pm-adding enzyme</fullName>
    </alternativeName>
    <alternativeName>
        <fullName evidence="17 19">Meso-diaminopimelate-adding enzyme</fullName>
    </alternativeName>
    <alternativeName>
        <fullName evidence="18 19">UDP-MurNAc-L-Ala-D-Glu:meso-diaminopimelate ligase</fullName>
    </alternativeName>
    <alternativeName>
        <fullName evidence="19">UDP-MurNAc-tripeptide synthetase</fullName>
    </alternativeName>
    <alternativeName>
        <fullName evidence="19">UDP-N-acetylmuramyl-tripeptide synthetase</fullName>
    </alternativeName>
</protein>
<organism evidence="24 25">
    <name type="scientific">Paenibacillus roseus</name>
    <dbReference type="NCBI Taxonomy" id="2798579"/>
    <lineage>
        <taxon>Bacteria</taxon>
        <taxon>Bacillati</taxon>
        <taxon>Bacillota</taxon>
        <taxon>Bacilli</taxon>
        <taxon>Bacillales</taxon>
        <taxon>Paenibacillaceae</taxon>
        <taxon>Paenibacillus</taxon>
    </lineage>
</organism>
<dbReference type="InterPro" id="IPR004101">
    <property type="entry name" value="Mur_ligase_C"/>
</dbReference>
<feature type="modified residue" description="N6-carboxylysine" evidence="19">
    <location>
        <position position="217"/>
    </location>
</feature>
<evidence type="ECO:0000313" key="25">
    <source>
        <dbReference type="Proteomes" id="UP000640274"/>
    </source>
</evidence>
<keyword evidence="8 19" id="KW-0133">Cell shape</keyword>
<evidence type="ECO:0000256" key="11">
    <source>
        <dbReference type="ARBA" id="ARBA00023316"/>
    </source>
</evidence>
<dbReference type="GO" id="GO:0005737">
    <property type="term" value="C:cytoplasm"/>
    <property type="evidence" value="ECO:0007669"/>
    <property type="project" value="UniProtKB-SubCell"/>
</dbReference>
<keyword evidence="25" id="KW-1185">Reference proteome</keyword>
<comment type="caution">
    <text evidence="24">The sequence shown here is derived from an EMBL/GenBank/DDBJ whole genome shotgun (WGS) entry which is preliminary data.</text>
</comment>
<keyword evidence="10 19" id="KW-0131">Cell cycle</keyword>
<dbReference type="Gene3D" id="3.90.190.20">
    <property type="entry name" value="Mur ligase, C-terminal domain"/>
    <property type="match status" value="1"/>
</dbReference>
<evidence type="ECO:0000313" key="24">
    <source>
        <dbReference type="EMBL" id="MBJ6363153.1"/>
    </source>
</evidence>
<dbReference type="NCBIfam" id="NF001126">
    <property type="entry name" value="PRK00139.1-4"/>
    <property type="match status" value="1"/>
</dbReference>
<comment type="function">
    <text evidence="13 19">Catalyzes the addition of meso-diaminopimelic acid to the nucleotide precursor UDP-N-acetylmuramoyl-L-alanyl-D-glutamate (UMAG) in the biosynthesis of bacterial cell-wall peptidoglycan.</text>
</comment>
<evidence type="ECO:0000256" key="7">
    <source>
        <dbReference type="ARBA" id="ARBA00022840"/>
    </source>
</evidence>
<feature type="binding site" evidence="19">
    <location>
        <begin position="150"/>
        <end position="151"/>
    </location>
    <ligand>
        <name>UDP-N-acetyl-alpha-D-muramoyl-L-alanyl-D-glutamate</name>
        <dbReference type="ChEBI" id="CHEBI:83900"/>
    </ligand>
</feature>
<dbReference type="GO" id="GO:0000287">
    <property type="term" value="F:magnesium ion binding"/>
    <property type="evidence" value="ECO:0007669"/>
    <property type="project" value="UniProtKB-UniRule"/>
</dbReference>
<evidence type="ECO:0000256" key="15">
    <source>
        <dbReference type="ARBA" id="ARBA00072883"/>
    </source>
</evidence>
<dbReference type="SUPFAM" id="SSF53623">
    <property type="entry name" value="MurD-like peptide ligases, catalytic domain"/>
    <property type="match status" value="1"/>
</dbReference>
<name>A0A934J7Q1_9BACL</name>
<dbReference type="Gene3D" id="3.40.1390.10">
    <property type="entry name" value="MurE/MurF, N-terminal domain"/>
    <property type="match status" value="1"/>
</dbReference>
<dbReference type="AlphaFoldDB" id="A0A934J7Q1"/>
<dbReference type="InterPro" id="IPR036565">
    <property type="entry name" value="Mur-like_cat_sf"/>
</dbReference>
<comment type="subcellular location">
    <subcellularLocation>
        <location evidence="19 20">Cytoplasm</location>
    </subcellularLocation>
</comment>
<evidence type="ECO:0000256" key="8">
    <source>
        <dbReference type="ARBA" id="ARBA00022960"/>
    </source>
</evidence>
<keyword evidence="5 19" id="KW-0132">Cell division</keyword>
<gene>
    <name evidence="19" type="primary">murE</name>
    <name evidence="24" type="ORF">JFN88_18275</name>
</gene>
<dbReference type="EC" id="6.3.2.13" evidence="14 19"/>
<evidence type="ECO:0000256" key="1">
    <source>
        <dbReference type="ARBA" id="ARBA00004752"/>
    </source>
</evidence>
<evidence type="ECO:0000256" key="3">
    <source>
        <dbReference type="ARBA" id="ARBA00022490"/>
    </source>
</evidence>
<feature type="binding site" evidence="19">
    <location>
        <position position="30"/>
    </location>
    <ligand>
        <name>UDP-N-acetyl-alpha-D-muramoyl-L-alanyl-D-glutamate</name>
        <dbReference type="ChEBI" id="CHEBI:83900"/>
    </ligand>
</feature>
<dbReference type="EMBL" id="JAELUP010000103">
    <property type="protein sequence ID" value="MBJ6363153.1"/>
    <property type="molecule type" value="Genomic_DNA"/>
</dbReference>
<evidence type="ECO:0000256" key="12">
    <source>
        <dbReference type="ARBA" id="ARBA00050251"/>
    </source>
</evidence>
<evidence type="ECO:0000256" key="14">
    <source>
        <dbReference type="ARBA" id="ARBA00066633"/>
    </source>
</evidence>
<feature type="domain" description="Mur ligase N-terminal catalytic" evidence="21">
    <location>
        <begin position="23"/>
        <end position="90"/>
    </location>
</feature>
<keyword evidence="4 19" id="KW-0436">Ligase</keyword>
<dbReference type="GO" id="GO:0009252">
    <property type="term" value="P:peptidoglycan biosynthetic process"/>
    <property type="evidence" value="ECO:0007669"/>
    <property type="project" value="UniProtKB-UniRule"/>
</dbReference>
<dbReference type="InterPro" id="IPR000713">
    <property type="entry name" value="Mur_ligase_N"/>
</dbReference>
<dbReference type="PROSITE" id="PS01011">
    <property type="entry name" value="FOLYLPOLYGLU_SYNT_1"/>
    <property type="match status" value="1"/>
</dbReference>
<keyword evidence="3 19" id="KW-0963">Cytoplasm</keyword>
<dbReference type="Proteomes" id="UP000640274">
    <property type="component" value="Unassembled WGS sequence"/>
</dbReference>
<evidence type="ECO:0000256" key="18">
    <source>
        <dbReference type="ARBA" id="ARBA00081560"/>
    </source>
</evidence>
<comment type="similarity">
    <text evidence="2 19">Belongs to the MurCDEF family. MurE subfamily.</text>
</comment>
<dbReference type="FunFam" id="3.90.190.20:FF:000006">
    <property type="entry name" value="UDP-N-acetylmuramoyl-L-alanyl-D-glutamate--2,6-diaminopimelate ligase"/>
    <property type="match status" value="1"/>
</dbReference>
<keyword evidence="7 19" id="KW-0067">ATP-binding</keyword>
<evidence type="ECO:0000256" key="13">
    <source>
        <dbReference type="ARBA" id="ARBA00056782"/>
    </source>
</evidence>
<evidence type="ECO:0000256" key="5">
    <source>
        <dbReference type="ARBA" id="ARBA00022618"/>
    </source>
</evidence>
<evidence type="ECO:0000256" key="10">
    <source>
        <dbReference type="ARBA" id="ARBA00023306"/>
    </source>
</evidence>
<dbReference type="PANTHER" id="PTHR23135">
    <property type="entry name" value="MUR LIGASE FAMILY MEMBER"/>
    <property type="match status" value="1"/>
</dbReference>
<feature type="binding site" evidence="19">
    <location>
        <position position="464"/>
    </location>
    <ligand>
        <name>meso-2,6-diaminopimelate</name>
        <dbReference type="ChEBI" id="CHEBI:57791"/>
    </ligand>
</feature>
<dbReference type="InterPro" id="IPR013221">
    <property type="entry name" value="Mur_ligase_cen"/>
</dbReference>
<evidence type="ECO:0000259" key="22">
    <source>
        <dbReference type="Pfam" id="PF02875"/>
    </source>
</evidence>
<dbReference type="Pfam" id="PF02875">
    <property type="entry name" value="Mur_ligase_C"/>
    <property type="match status" value="1"/>
</dbReference>
<dbReference type="GO" id="GO:0004326">
    <property type="term" value="F:tetrahydrofolylpolyglutamate synthase activity"/>
    <property type="evidence" value="ECO:0007669"/>
    <property type="project" value="InterPro"/>
</dbReference>
<comment type="caution">
    <text evidence="19">Lacks conserved residue(s) required for the propagation of feature annotation.</text>
</comment>
<comment type="pathway">
    <text evidence="1 19 20">Cell wall biogenesis; peptidoglycan biosynthesis.</text>
</comment>
<dbReference type="GO" id="GO:0051301">
    <property type="term" value="P:cell division"/>
    <property type="evidence" value="ECO:0007669"/>
    <property type="project" value="UniProtKB-KW"/>
</dbReference>
<evidence type="ECO:0000259" key="21">
    <source>
        <dbReference type="Pfam" id="PF01225"/>
    </source>
</evidence>
<dbReference type="RefSeq" id="WP_199020727.1">
    <property type="nucleotide sequence ID" value="NZ_JAELUP010000103.1"/>
</dbReference>
<dbReference type="NCBIfam" id="NF001124">
    <property type="entry name" value="PRK00139.1-2"/>
    <property type="match status" value="1"/>
</dbReference>
<feature type="binding site" evidence="19">
    <location>
        <position position="185"/>
    </location>
    <ligand>
        <name>UDP-N-acetyl-alpha-D-muramoyl-L-alanyl-D-glutamate</name>
        <dbReference type="ChEBI" id="CHEBI:83900"/>
    </ligand>
</feature>
<dbReference type="InterPro" id="IPR036615">
    <property type="entry name" value="Mur_ligase_C_dom_sf"/>
</dbReference>
<dbReference type="SUPFAM" id="SSF63418">
    <property type="entry name" value="MurE/MurF N-terminal domain"/>
    <property type="match status" value="1"/>
</dbReference>
<feature type="domain" description="Mur ligase central" evidence="23">
    <location>
        <begin position="106"/>
        <end position="313"/>
    </location>
</feature>
<keyword evidence="11 19" id="KW-0961">Cell wall biogenesis/degradation</keyword>
<feature type="binding site" evidence="19">
    <location>
        <position position="183"/>
    </location>
    <ligand>
        <name>UDP-N-acetyl-alpha-D-muramoyl-L-alanyl-D-glutamate</name>
        <dbReference type="ChEBI" id="CHEBI:83900"/>
    </ligand>
</feature>
<dbReference type="PANTHER" id="PTHR23135:SF4">
    <property type="entry name" value="UDP-N-ACETYLMURAMOYL-L-ALANYL-D-GLUTAMATE--2,6-DIAMINOPIMELATE LIGASE MURE HOMOLOG, CHLOROPLASTIC"/>
    <property type="match status" value="1"/>
</dbReference>
<dbReference type="GO" id="GO:0008360">
    <property type="term" value="P:regulation of cell shape"/>
    <property type="evidence" value="ECO:0007669"/>
    <property type="project" value="UniProtKB-KW"/>
</dbReference>
<dbReference type="InterPro" id="IPR018109">
    <property type="entry name" value="Folylpolyglutamate_synth_CS"/>
</dbReference>
<feature type="binding site" evidence="19">
    <location>
        <begin position="409"/>
        <end position="412"/>
    </location>
    <ligand>
        <name>meso-2,6-diaminopimelate</name>
        <dbReference type="ChEBI" id="CHEBI:57791"/>
    </ligand>
</feature>
<evidence type="ECO:0000256" key="20">
    <source>
        <dbReference type="RuleBase" id="RU004135"/>
    </source>
</evidence>
<keyword evidence="19" id="KW-0460">Magnesium</keyword>
<comment type="PTM">
    <text evidence="19">Carboxylation is probably crucial for Mg(2+) binding and, consequently, for the gamma-phosphate positioning of ATP.</text>
</comment>